<proteinExistence type="predicted"/>
<dbReference type="KEGG" id="svp:Pan189_36300"/>
<evidence type="ECO:0000313" key="2">
    <source>
        <dbReference type="EMBL" id="QDT39227.1"/>
    </source>
</evidence>
<accession>A0A517R5Q8</accession>
<dbReference type="EMBL" id="CP036268">
    <property type="protein sequence ID" value="QDT39227.1"/>
    <property type="molecule type" value="Genomic_DNA"/>
</dbReference>
<feature type="coiled-coil region" evidence="1">
    <location>
        <begin position="119"/>
        <end position="169"/>
    </location>
</feature>
<dbReference type="RefSeq" id="WP_145365379.1">
    <property type="nucleotide sequence ID" value="NZ_CP036268.1"/>
</dbReference>
<protein>
    <submittedName>
        <fullName evidence="2">Uncharacterized protein</fullName>
    </submittedName>
</protein>
<evidence type="ECO:0000256" key="1">
    <source>
        <dbReference type="SAM" id="Coils"/>
    </source>
</evidence>
<gene>
    <name evidence="2" type="ORF">Pan189_36300</name>
</gene>
<name>A0A517R5Q8_9PLAN</name>
<keyword evidence="3" id="KW-1185">Reference proteome</keyword>
<sequence length="171" mass="19588">MLTTMAFSMDDVISFCEEHGGYDNLVMTEDGRRAMLPDGSYLEVSNGLYVMRWRPDPLTLDNPDHFDHHDLKLRVLSNQKQYWQTRLNRAVREFDDLRDRAKRGIAYGSVPSPDIERQLIALKGMVEEYREELAKVDNELNPPPSPEQLAADKAQADALSAALERLNQILI</sequence>
<organism evidence="2 3">
    <name type="scientific">Stratiformator vulcanicus</name>
    <dbReference type="NCBI Taxonomy" id="2527980"/>
    <lineage>
        <taxon>Bacteria</taxon>
        <taxon>Pseudomonadati</taxon>
        <taxon>Planctomycetota</taxon>
        <taxon>Planctomycetia</taxon>
        <taxon>Planctomycetales</taxon>
        <taxon>Planctomycetaceae</taxon>
        <taxon>Stratiformator</taxon>
    </lineage>
</organism>
<reference evidence="2 3" key="1">
    <citation type="submission" date="2019-02" db="EMBL/GenBank/DDBJ databases">
        <title>Deep-cultivation of Planctomycetes and their phenomic and genomic characterization uncovers novel biology.</title>
        <authorList>
            <person name="Wiegand S."/>
            <person name="Jogler M."/>
            <person name="Boedeker C."/>
            <person name="Pinto D."/>
            <person name="Vollmers J."/>
            <person name="Rivas-Marin E."/>
            <person name="Kohn T."/>
            <person name="Peeters S.H."/>
            <person name="Heuer A."/>
            <person name="Rast P."/>
            <person name="Oberbeckmann S."/>
            <person name="Bunk B."/>
            <person name="Jeske O."/>
            <person name="Meyerdierks A."/>
            <person name="Storesund J.E."/>
            <person name="Kallscheuer N."/>
            <person name="Luecker S."/>
            <person name="Lage O.M."/>
            <person name="Pohl T."/>
            <person name="Merkel B.J."/>
            <person name="Hornburger P."/>
            <person name="Mueller R.-W."/>
            <person name="Bruemmer F."/>
            <person name="Labrenz M."/>
            <person name="Spormann A.M."/>
            <person name="Op den Camp H."/>
            <person name="Overmann J."/>
            <person name="Amann R."/>
            <person name="Jetten M.S.M."/>
            <person name="Mascher T."/>
            <person name="Medema M.H."/>
            <person name="Devos D.P."/>
            <person name="Kaster A.-K."/>
            <person name="Ovreas L."/>
            <person name="Rohde M."/>
            <person name="Galperin M.Y."/>
            <person name="Jogler C."/>
        </authorList>
    </citation>
    <scope>NUCLEOTIDE SEQUENCE [LARGE SCALE GENOMIC DNA]</scope>
    <source>
        <strain evidence="2 3">Pan189</strain>
    </source>
</reference>
<dbReference type="Proteomes" id="UP000317318">
    <property type="component" value="Chromosome"/>
</dbReference>
<dbReference type="AlphaFoldDB" id="A0A517R5Q8"/>
<evidence type="ECO:0000313" key="3">
    <source>
        <dbReference type="Proteomes" id="UP000317318"/>
    </source>
</evidence>
<keyword evidence="1" id="KW-0175">Coiled coil</keyword>